<keyword evidence="2" id="KW-1185">Reference proteome</keyword>
<name>A0ACC0S3K6_POPTR</name>
<proteinExistence type="predicted"/>
<dbReference type="EMBL" id="CM009302">
    <property type="protein sequence ID" value="KAI9383456.1"/>
    <property type="molecule type" value="Genomic_DNA"/>
</dbReference>
<accession>A0ACC0S3K6</accession>
<organism evidence="1 2">
    <name type="scientific">Populus trichocarpa</name>
    <name type="common">Western balsam poplar</name>
    <name type="synonym">Populus balsamifera subsp. trichocarpa</name>
    <dbReference type="NCBI Taxonomy" id="3694"/>
    <lineage>
        <taxon>Eukaryota</taxon>
        <taxon>Viridiplantae</taxon>
        <taxon>Streptophyta</taxon>
        <taxon>Embryophyta</taxon>
        <taxon>Tracheophyta</taxon>
        <taxon>Spermatophyta</taxon>
        <taxon>Magnoliopsida</taxon>
        <taxon>eudicotyledons</taxon>
        <taxon>Gunneridae</taxon>
        <taxon>Pentapetalae</taxon>
        <taxon>rosids</taxon>
        <taxon>fabids</taxon>
        <taxon>Malpighiales</taxon>
        <taxon>Salicaceae</taxon>
        <taxon>Saliceae</taxon>
        <taxon>Populus</taxon>
    </lineage>
</organism>
<evidence type="ECO:0000313" key="2">
    <source>
        <dbReference type="Proteomes" id="UP000006729"/>
    </source>
</evidence>
<dbReference type="Proteomes" id="UP000006729">
    <property type="component" value="Chromosome 13"/>
</dbReference>
<gene>
    <name evidence="1" type="ORF">POPTR_013G088025v4</name>
</gene>
<evidence type="ECO:0000313" key="1">
    <source>
        <dbReference type="EMBL" id="KAI9383456.1"/>
    </source>
</evidence>
<protein>
    <submittedName>
        <fullName evidence="1">Uncharacterized protein</fullName>
    </submittedName>
</protein>
<sequence>MLSSSFFFLCLFSDLPSPGLFFSVFLFPCVCSFSLLPLVPPVVFPPQLCGLSLTFIKPENAMRSCLKIIRQPCRTIGNSIWRCIWRLRGQLAETWSMICYKFMLNRWNEGS</sequence>
<comment type="caution">
    <text evidence="1">The sequence shown here is derived from an EMBL/GenBank/DDBJ whole genome shotgun (WGS) entry which is preliminary data.</text>
</comment>
<reference evidence="1 2" key="1">
    <citation type="journal article" date="2006" name="Science">
        <title>The genome of black cottonwood, Populus trichocarpa (Torr. &amp; Gray).</title>
        <authorList>
            <person name="Tuskan G.A."/>
            <person name="Difazio S."/>
            <person name="Jansson S."/>
            <person name="Bohlmann J."/>
            <person name="Grigoriev I."/>
            <person name="Hellsten U."/>
            <person name="Putnam N."/>
            <person name="Ralph S."/>
            <person name="Rombauts S."/>
            <person name="Salamov A."/>
            <person name="Schein J."/>
            <person name="Sterck L."/>
            <person name="Aerts A."/>
            <person name="Bhalerao R.R."/>
            <person name="Bhalerao R.P."/>
            <person name="Blaudez D."/>
            <person name="Boerjan W."/>
            <person name="Brun A."/>
            <person name="Brunner A."/>
            <person name="Busov V."/>
            <person name="Campbell M."/>
            <person name="Carlson J."/>
            <person name="Chalot M."/>
            <person name="Chapman J."/>
            <person name="Chen G.L."/>
            <person name="Cooper D."/>
            <person name="Coutinho P.M."/>
            <person name="Couturier J."/>
            <person name="Covert S."/>
            <person name="Cronk Q."/>
            <person name="Cunningham R."/>
            <person name="Davis J."/>
            <person name="Degroeve S."/>
            <person name="Dejardin A."/>
            <person name="Depamphilis C."/>
            <person name="Detter J."/>
            <person name="Dirks B."/>
            <person name="Dubchak I."/>
            <person name="Duplessis S."/>
            <person name="Ehlting J."/>
            <person name="Ellis B."/>
            <person name="Gendler K."/>
            <person name="Goodstein D."/>
            <person name="Gribskov M."/>
            <person name="Grimwood J."/>
            <person name="Groover A."/>
            <person name="Gunter L."/>
            <person name="Hamberger B."/>
            <person name="Heinze B."/>
            <person name="Helariutta Y."/>
            <person name="Henrissat B."/>
            <person name="Holligan D."/>
            <person name="Holt R."/>
            <person name="Huang W."/>
            <person name="Islam-Faridi N."/>
            <person name="Jones S."/>
            <person name="Jones-Rhoades M."/>
            <person name="Jorgensen R."/>
            <person name="Joshi C."/>
            <person name="Kangasjarvi J."/>
            <person name="Karlsson J."/>
            <person name="Kelleher C."/>
            <person name="Kirkpatrick R."/>
            <person name="Kirst M."/>
            <person name="Kohler A."/>
            <person name="Kalluri U."/>
            <person name="Larimer F."/>
            <person name="Leebens-Mack J."/>
            <person name="Leple J.C."/>
            <person name="Locascio P."/>
            <person name="Lou Y."/>
            <person name="Lucas S."/>
            <person name="Martin F."/>
            <person name="Montanini B."/>
            <person name="Napoli C."/>
            <person name="Nelson D.R."/>
            <person name="Nelson C."/>
            <person name="Nieminen K."/>
            <person name="Nilsson O."/>
            <person name="Pereda V."/>
            <person name="Peter G."/>
            <person name="Philippe R."/>
            <person name="Pilate G."/>
            <person name="Poliakov A."/>
            <person name="Razumovskaya J."/>
            <person name="Richardson P."/>
            <person name="Rinaldi C."/>
            <person name="Ritland K."/>
            <person name="Rouze P."/>
            <person name="Ryaboy D."/>
            <person name="Schmutz J."/>
            <person name="Schrader J."/>
            <person name="Segerman B."/>
            <person name="Shin H."/>
            <person name="Siddiqui A."/>
            <person name="Sterky F."/>
            <person name="Terry A."/>
            <person name="Tsai C.J."/>
            <person name="Uberbacher E."/>
            <person name="Unneberg P."/>
            <person name="Vahala J."/>
            <person name="Wall K."/>
            <person name="Wessler S."/>
            <person name="Yang G."/>
            <person name="Yin T."/>
            <person name="Douglas C."/>
            <person name="Marra M."/>
            <person name="Sandberg G."/>
            <person name="Van de Peer Y."/>
            <person name="Rokhsar D."/>
        </authorList>
    </citation>
    <scope>NUCLEOTIDE SEQUENCE [LARGE SCALE GENOMIC DNA]</scope>
    <source>
        <strain evidence="2">cv. Nisqually</strain>
    </source>
</reference>